<dbReference type="GO" id="GO:0030288">
    <property type="term" value="C:outer membrane-bounded periplasmic space"/>
    <property type="evidence" value="ECO:0007669"/>
    <property type="project" value="InterPro"/>
</dbReference>
<dbReference type="InterPro" id="IPR016147">
    <property type="entry name" value="Pili_assmbl_chaperone_N"/>
</dbReference>
<dbReference type="InterPro" id="IPR036316">
    <property type="entry name" value="Pili_assmbl_chap_C_dom_sf"/>
</dbReference>
<dbReference type="GO" id="GO:0071555">
    <property type="term" value="P:cell wall organization"/>
    <property type="evidence" value="ECO:0007669"/>
    <property type="project" value="InterPro"/>
</dbReference>
<dbReference type="InterPro" id="IPR001829">
    <property type="entry name" value="Pili_assmbl_chaperone_bac"/>
</dbReference>
<dbReference type="OrthoDB" id="9131059at2"/>
<dbReference type="Pfam" id="PF02753">
    <property type="entry name" value="PapD_C"/>
    <property type="match status" value="1"/>
</dbReference>
<feature type="domain" description="Pili assembly chaperone N-terminal" evidence="9">
    <location>
        <begin position="27"/>
        <end position="144"/>
    </location>
</feature>
<dbReference type="FunFam" id="2.60.40.10:FF:000458">
    <property type="entry name" value="Molecular chaperone FimC"/>
    <property type="match status" value="1"/>
</dbReference>
<dbReference type="Pfam" id="PF00345">
    <property type="entry name" value="PapD_N"/>
    <property type="match status" value="1"/>
</dbReference>
<keyword evidence="4 8" id="KW-0732">Signal</keyword>
<name>A0A542BKJ3_SERFO</name>
<evidence type="ECO:0000256" key="4">
    <source>
        <dbReference type="ARBA" id="ARBA00022729"/>
    </source>
</evidence>
<dbReference type="EMBL" id="VISQ01000001">
    <property type="protein sequence ID" value="TVZ68403.1"/>
    <property type="molecule type" value="Genomic_DNA"/>
</dbReference>
<feature type="domain" description="Pili assembly chaperone C-terminal" evidence="10">
    <location>
        <begin position="167"/>
        <end position="224"/>
    </location>
</feature>
<accession>A0A542BKJ3</accession>
<gene>
    <name evidence="11" type="ORF">FHU10_0835</name>
</gene>
<evidence type="ECO:0000313" key="11">
    <source>
        <dbReference type="EMBL" id="TVZ68403.1"/>
    </source>
</evidence>
<dbReference type="SUPFAM" id="SSF49354">
    <property type="entry name" value="PapD-like"/>
    <property type="match status" value="1"/>
</dbReference>
<keyword evidence="5" id="KW-0574">Periplasm</keyword>
<evidence type="ECO:0000259" key="10">
    <source>
        <dbReference type="Pfam" id="PF02753"/>
    </source>
</evidence>
<comment type="subcellular location">
    <subcellularLocation>
        <location evidence="1">Periplasm</location>
    </subcellularLocation>
</comment>
<dbReference type="InterPro" id="IPR008962">
    <property type="entry name" value="PapD-like_sf"/>
</dbReference>
<evidence type="ECO:0000256" key="1">
    <source>
        <dbReference type="ARBA" id="ARBA00004418"/>
    </source>
</evidence>
<dbReference type="SUPFAM" id="SSF49584">
    <property type="entry name" value="Periplasmic chaperone C-domain"/>
    <property type="match status" value="1"/>
</dbReference>
<keyword evidence="7" id="KW-0393">Immunoglobulin domain</keyword>
<evidence type="ECO:0000256" key="2">
    <source>
        <dbReference type="ARBA" id="ARBA00007399"/>
    </source>
</evidence>
<evidence type="ECO:0000256" key="6">
    <source>
        <dbReference type="ARBA" id="ARBA00023186"/>
    </source>
</evidence>
<feature type="signal peptide" evidence="8">
    <location>
        <begin position="1"/>
        <end position="25"/>
    </location>
</feature>
<keyword evidence="3" id="KW-1029">Fimbrium biogenesis</keyword>
<reference evidence="11" key="2">
    <citation type="submission" date="2019-08" db="EMBL/GenBank/DDBJ databases">
        <title>Investigation of anaerobic lignin degradation for improved lignocellulosic biofuels.</title>
        <authorList>
            <person name="Deangelis K.PhD."/>
        </authorList>
    </citation>
    <scope>NUCLEOTIDE SEQUENCE [LARGE SCALE GENOMIC DNA]</scope>
    <source>
        <strain evidence="11">128R</strain>
    </source>
</reference>
<dbReference type="InterPro" id="IPR016148">
    <property type="entry name" value="Pili_assmbl_chaperone_C"/>
</dbReference>
<dbReference type="Gene3D" id="2.60.40.10">
    <property type="entry name" value="Immunoglobulins"/>
    <property type="match status" value="2"/>
</dbReference>
<dbReference type="PANTHER" id="PTHR30251:SF5">
    <property type="entry name" value="FIMBRIAL CHAPARONE PROTEIN"/>
    <property type="match status" value="1"/>
</dbReference>
<proteinExistence type="inferred from homology"/>
<sequence length="242" mass="26536">MRMVNKFQVGVITCLFALASSSAYAAIALDRTRLVYPGSDKSVTLNIQNDSREKPYLAQAWIEDANGNKVASPLSVTPALQRVEAGKKSIIRVNALPASASLPQDRESLFYFIVKEIPPKSERPNVLQFALQTKIKVFYRPAGVIPPKFSRHDDKLVLYKANGGYDIENPTPYFMTVLGISGVEKGKFLKDADPIMIPPKSKGFIKSEGFSAPYVTTINDFGGKPSLKFKCSGSVCHADVKS</sequence>
<keyword evidence="6" id="KW-0143">Chaperone</keyword>
<dbReference type="AlphaFoldDB" id="A0A542BKJ3"/>
<dbReference type="PRINTS" id="PR00969">
    <property type="entry name" value="CHAPERONPILI"/>
</dbReference>
<evidence type="ECO:0000256" key="7">
    <source>
        <dbReference type="ARBA" id="ARBA00023319"/>
    </source>
</evidence>
<evidence type="ECO:0000256" key="5">
    <source>
        <dbReference type="ARBA" id="ARBA00022764"/>
    </source>
</evidence>
<dbReference type="InterPro" id="IPR013783">
    <property type="entry name" value="Ig-like_fold"/>
</dbReference>
<protein>
    <submittedName>
        <fullName evidence="11">P pilus assembly chaperone PapD</fullName>
    </submittedName>
</protein>
<evidence type="ECO:0000256" key="8">
    <source>
        <dbReference type="SAM" id="SignalP"/>
    </source>
</evidence>
<evidence type="ECO:0000256" key="3">
    <source>
        <dbReference type="ARBA" id="ARBA00022558"/>
    </source>
</evidence>
<dbReference type="InterPro" id="IPR050643">
    <property type="entry name" value="Periplasmic_pilus_chap"/>
</dbReference>
<feature type="chain" id="PRO_5021930850" evidence="8">
    <location>
        <begin position="26"/>
        <end position="242"/>
    </location>
</feature>
<comment type="caution">
    <text evidence="11">The sequence shown here is derived from an EMBL/GenBank/DDBJ whole genome shotgun (WGS) entry which is preliminary data.</text>
</comment>
<comment type="similarity">
    <text evidence="2">Belongs to the periplasmic pilus chaperone family.</text>
</comment>
<organism evidence="11">
    <name type="scientific">Serratia fonticola</name>
    <dbReference type="NCBI Taxonomy" id="47917"/>
    <lineage>
        <taxon>Bacteria</taxon>
        <taxon>Pseudomonadati</taxon>
        <taxon>Pseudomonadota</taxon>
        <taxon>Gammaproteobacteria</taxon>
        <taxon>Enterobacterales</taxon>
        <taxon>Yersiniaceae</taxon>
        <taxon>Serratia</taxon>
    </lineage>
</organism>
<evidence type="ECO:0000259" key="9">
    <source>
        <dbReference type="Pfam" id="PF00345"/>
    </source>
</evidence>
<dbReference type="PANTHER" id="PTHR30251">
    <property type="entry name" value="PILUS ASSEMBLY CHAPERONE"/>
    <property type="match status" value="1"/>
</dbReference>
<reference evidence="11" key="1">
    <citation type="submission" date="2019-06" db="EMBL/GenBank/DDBJ databases">
        <authorList>
            <person name="Deangelis K."/>
            <person name="Huntemann M."/>
            <person name="Clum A."/>
            <person name="Pillay M."/>
            <person name="Palaniappan K."/>
            <person name="Varghese N."/>
            <person name="Mikhailova N."/>
            <person name="Stamatis D."/>
            <person name="Reddy T."/>
            <person name="Daum C."/>
            <person name="Shapiro N."/>
            <person name="Ivanova N."/>
            <person name="Kyrpides N."/>
            <person name="Woyke T."/>
        </authorList>
    </citation>
    <scope>NUCLEOTIDE SEQUENCE [LARGE SCALE GENOMIC DNA]</scope>
    <source>
        <strain evidence="11">128R</strain>
    </source>
</reference>